<dbReference type="HOGENOM" id="CLU_2500078_0_0_1"/>
<dbReference type="AlphaFoldDB" id="K1Q6L1"/>
<reference evidence="1" key="1">
    <citation type="journal article" date="2012" name="Nature">
        <title>The oyster genome reveals stress adaptation and complexity of shell formation.</title>
        <authorList>
            <person name="Zhang G."/>
            <person name="Fang X."/>
            <person name="Guo X."/>
            <person name="Li L."/>
            <person name="Luo R."/>
            <person name="Xu F."/>
            <person name="Yang P."/>
            <person name="Zhang L."/>
            <person name="Wang X."/>
            <person name="Qi H."/>
            <person name="Xiong Z."/>
            <person name="Que H."/>
            <person name="Xie Y."/>
            <person name="Holland P.W."/>
            <person name="Paps J."/>
            <person name="Zhu Y."/>
            <person name="Wu F."/>
            <person name="Chen Y."/>
            <person name="Wang J."/>
            <person name="Peng C."/>
            <person name="Meng J."/>
            <person name="Yang L."/>
            <person name="Liu J."/>
            <person name="Wen B."/>
            <person name="Zhang N."/>
            <person name="Huang Z."/>
            <person name="Zhu Q."/>
            <person name="Feng Y."/>
            <person name="Mount A."/>
            <person name="Hedgecock D."/>
            <person name="Xu Z."/>
            <person name="Liu Y."/>
            <person name="Domazet-Loso T."/>
            <person name="Du Y."/>
            <person name="Sun X."/>
            <person name="Zhang S."/>
            <person name="Liu B."/>
            <person name="Cheng P."/>
            <person name="Jiang X."/>
            <person name="Li J."/>
            <person name="Fan D."/>
            <person name="Wang W."/>
            <person name="Fu W."/>
            <person name="Wang T."/>
            <person name="Wang B."/>
            <person name="Zhang J."/>
            <person name="Peng Z."/>
            <person name="Li Y."/>
            <person name="Li N."/>
            <person name="Wang J."/>
            <person name="Chen M."/>
            <person name="He Y."/>
            <person name="Tan F."/>
            <person name="Song X."/>
            <person name="Zheng Q."/>
            <person name="Huang R."/>
            <person name="Yang H."/>
            <person name="Du X."/>
            <person name="Chen L."/>
            <person name="Yang M."/>
            <person name="Gaffney P.M."/>
            <person name="Wang S."/>
            <person name="Luo L."/>
            <person name="She Z."/>
            <person name="Ming Y."/>
            <person name="Huang W."/>
            <person name="Zhang S."/>
            <person name="Huang B."/>
            <person name="Zhang Y."/>
            <person name="Qu T."/>
            <person name="Ni P."/>
            <person name="Miao G."/>
            <person name="Wang J."/>
            <person name="Wang Q."/>
            <person name="Steinberg C.E."/>
            <person name="Wang H."/>
            <person name="Li N."/>
            <person name="Qian L."/>
            <person name="Zhang G."/>
            <person name="Li Y."/>
            <person name="Yang H."/>
            <person name="Liu X."/>
            <person name="Wang J."/>
            <person name="Yin Y."/>
            <person name="Wang J."/>
        </authorList>
    </citation>
    <scope>NUCLEOTIDE SEQUENCE [LARGE SCALE GENOMIC DNA]</scope>
    <source>
        <strain evidence="1">05x7-T-G4-1.051#20</strain>
    </source>
</reference>
<protein>
    <submittedName>
        <fullName evidence="1">Uncharacterized protein</fullName>
    </submittedName>
</protein>
<name>K1Q6L1_MAGGI</name>
<sequence>MDSSFVDHEEEVTESVQYICDNVGTLTHPSLILDVTQSHTQKRMNNAVVKHLLPATIWQDIERLMNHTSPICFAHTVGKTTIKSIH</sequence>
<dbReference type="InParanoid" id="K1Q6L1"/>
<gene>
    <name evidence="1" type="ORF">CGI_10019598</name>
</gene>
<proteinExistence type="predicted"/>
<evidence type="ECO:0000313" key="1">
    <source>
        <dbReference type="EMBL" id="EKC24495.1"/>
    </source>
</evidence>
<accession>K1Q6L1</accession>
<organism evidence="1">
    <name type="scientific">Magallana gigas</name>
    <name type="common">Pacific oyster</name>
    <name type="synonym">Crassostrea gigas</name>
    <dbReference type="NCBI Taxonomy" id="29159"/>
    <lineage>
        <taxon>Eukaryota</taxon>
        <taxon>Metazoa</taxon>
        <taxon>Spiralia</taxon>
        <taxon>Lophotrochozoa</taxon>
        <taxon>Mollusca</taxon>
        <taxon>Bivalvia</taxon>
        <taxon>Autobranchia</taxon>
        <taxon>Pteriomorphia</taxon>
        <taxon>Ostreida</taxon>
        <taxon>Ostreoidea</taxon>
        <taxon>Ostreidae</taxon>
        <taxon>Magallana</taxon>
    </lineage>
</organism>
<dbReference type="EMBL" id="JH817298">
    <property type="protein sequence ID" value="EKC24495.1"/>
    <property type="molecule type" value="Genomic_DNA"/>
</dbReference>